<feature type="compositionally biased region" description="Basic and acidic residues" evidence="1">
    <location>
        <begin position="158"/>
        <end position="167"/>
    </location>
</feature>
<feature type="region of interest" description="Disordered" evidence="1">
    <location>
        <begin position="1108"/>
        <end position="1258"/>
    </location>
</feature>
<feature type="compositionally biased region" description="Basic and acidic residues" evidence="1">
    <location>
        <begin position="576"/>
        <end position="599"/>
    </location>
</feature>
<feature type="region of interest" description="Disordered" evidence="1">
    <location>
        <begin position="556"/>
        <end position="620"/>
    </location>
</feature>
<gene>
    <name evidence="2" type="ORF">pipiens_011082</name>
</gene>
<feature type="region of interest" description="Disordered" evidence="1">
    <location>
        <begin position="1651"/>
        <end position="1682"/>
    </location>
</feature>
<feature type="compositionally biased region" description="Basic and acidic residues" evidence="1">
    <location>
        <begin position="1127"/>
        <end position="1138"/>
    </location>
</feature>
<dbReference type="EMBL" id="JBEHCU010007052">
    <property type="protein sequence ID" value="KAL1395658.1"/>
    <property type="molecule type" value="Genomic_DNA"/>
</dbReference>
<feature type="region of interest" description="Disordered" evidence="1">
    <location>
        <begin position="408"/>
        <end position="504"/>
    </location>
</feature>
<feature type="compositionally biased region" description="Polar residues" evidence="1">
    <location>
        <begin position="1034"/>
        <end position="1044"/>
    </location>
</feature>
<feature type="compositionally biased region" description="Pro residues" evidence="1">
    <location>
        <begin position="1515"/>
        <end position="1531"/>
    </location>
</feature>
<keyword evidence="3" id="KW-1185">Reference proteome</keyword>
<protein>
    <submittedName>
        <fullName evidence="2">Uncharacterized protein</fullName>
    </submittedName>
</protein>
<feature type="compositionally biased region" description="Basic residues" evidence="1">
    <location>
        <begin position="208"/>
        <end position="222"/>
    </location>
</feature>
<feature type="compositionally biased region" description="Basic and acidic residues" evidence="1">
    <location>
        <begin position="247"/>
        <end position="262"/>
    </location>
</feature>
<comment type="caution">
    <text evidence="2">The sequence shown here is derived from an EMBL/GenBank/DDBJ whole genome shotgun (WGS) entry which is preliminary data.</text>
</comment>
<feature type="compositionally biased region" description="Polar residues" evidence="1">
    <location>
        <begin position="184"/>
        <end position="194"/>
    </location>
</feature>
<feature type="region of interest" description="Disordered" evidence="1">
    <location>
        <begin position="149"/>
        <end position="312"/>
    </location>
</feature>
<feature type="compositionally biased region" description="Basic residues" evidence="1">
    <location>
        <begin position="1206"/>
        <end position="1216"/>
    </location>
</feature>
<feature type="region of interest" description="Disordered" evidence="1">
    <location>
        <begin position="1"/>
        <end position="25"/>
    </location>
</feature>
<feature type="compositionally biased region" description="Basic and acidic residues" evidence="1">
    <location>
        <begin position="7"/>
        <end position="25"/>
    </location>
</feature>
<feature type="region of interest" description="Disordered" evidence="1">
    <location>
        <begin position="1396"/>
        <end position="1577"/>
    </location>
</feature>
<dbReference type="PANTHER" id="PTHR23216">
    <property type="entry name" value="NUCLEOLAR AND COILED-BODY PHOSPHOPROTEIN 1"/>
    <property type="match status" value="1"/>
</dbReference>
<feature type="region of interest" description="Disordered" evidence="1">
    <location>
        <begin position="722"/>
        <end position="807"/>
    </location>
</feature>
<evidence type="ECO:0000256" key="1">
    <source>
        <dbReference type="SAM" id="MobiDB-lite"/>
    </source>
</evidence>
<feature type="compositionally biased region" description="Pro residues" evidence="1">
    <location>
        <begin position="1541"/>
        <end position="1551"/>
    </location>
</feature>
<feature type="region of interest" description="Disordered" evidence="1">
    <location>
        <begin position="1356"/>
        <end position="1375"/>
    </location>
</feature>
<feature type="compositionally biased region" description="Basic residues" evidence="1">
    <location>
        <begin position="901"/>
        <end position="916"/>
    </location>
</feature>
<feature type="compositionally biased region" description="Polar residues" evidence="1">
    <location>
        <begin position="999"/>
        <end position="1022"/>
    </location>
</feature>
<organism evidence="2 3">
    <name type="scientific">Culex pipiens pipiens</name>
    <name type="common">Northern house mosquito</name>
    <dbReference type="NCBI Taxonomy" id="38569"/>
    <lineage>
        <taxon>Eukaryota</taxon>
        <taxon>Metazoa</taxon>
        <taxon>Ecdysozoa</taxon>
        <taxon>Arthropoda</taxon>
        <taxon>Hexapoda</taxon>
        <taxon>Insecta</taxon>
        <taxon>Pterygota</taxon>
        <taxon>Neoptera</taxon>
        <taxon>Endopterygota</taxon>
        <taxon>Diptera</taxon>
        <taxon>Nematocera</taxon>
        <taxon>Culicoidea</taxon>
        <taxon>Culicidae</taxon>
        <taxon>Culicinae</taxon>
        <taxon>Culicini</taxon>
        <taxon>Culex</taxon>
        <taxon>Culex</taxon>
    </lineage>
</organism>
<evidence type="ECO:0000313" key="3">
    <source>
        <dbReference type="Proteomes" id="UP001562425"/>
    </source>
</evidence>
<name>A0ABD1D7N9_CULPP</name>
<proteinExistence type="predicted"/>
<reference evidence="2 3" key="1">
    <citation type="submission" date="2024-05" db="EMBL/GenBank/DDBJ databases">
        <title>Culex pipiens pipiens assembly and annotation.</title>
        <authorList>
            <person name="Alout H."/>
            <person name="Durand T."/>
        </authorList>
    </citation>
    <scope>NUCLEOTIDE SEQUENCE [LARGE SCALE GENOMIC DNA]</scope>
    <source>
        <strain evidence="2">HA-2024</strain>
        <tissue evidence="2">Whole body</tissue>
    </source>
</reference>
<feature type="compositionally biased region" description="Low complexity" evidence="1">
    <location>
        <begin position="1651"/>
        <end position="1662"/>
    </location>
</feature>
<dbReference type="PANTHER" id="PTHR23216:SF1">
    <property type="entry name" value="NUCLEOLAR AND COILED-BODY PHOSPHOPROTEIN 1"/>
    <property type="match status" value="1"/>
</dbReference>
<feature type="compositionally biased region" description="Acidic residues" evidence="1">
    <location>
        <begin position="762"/>
        <end position="772"/>
    </location>
</feature>
<feature type="compositionally biased region" description="Basic and acidic residues" evidence="1">
    <location>
        <begin position="739"/>
        <end position="749"/>
    </location>
</feature>
<feature type="compositionally biased region" description="Low complexity" evidence="1">
    <location>
        <begin position="1433"/>
        <end position="1446"/>
    </location>
</feature>
<feature type="compositionally biased region" description="Basic residues" evidence="1">
    <location>
        <begin position="481"/>
        <end position="498"/>
    </location>
</feature>
<feature type="compositionally biased region" description="Low complexity" evidence="1">
    <location>
        <begin position="1228"/>
        <end position="1237"/>
    </location>
</feature>
<accession>A0ABD1D7N9</accession>
<dbReference type="InterPro" id="IPR039191">
    <property type="entry name" value="Nopp140-like"/>
</dbReference>
<sequence>MPLGGAQKEEPAAIEPKESKPTKKMLDASIVIDLSDDDEVAGGDSQESLDSRFKRTMAQAALTTKKEADCENEDPDIVQLKKDLYQSNGEIDYDIDLGEDEKPVVKIEAEPKVEPKKEEQPMVVIKVERPTREKQSLLKINPAPIATIDLTSSDEEVELPKKEEPDSRAASPDSKSRTTHSLKAKNSASNTSVCSEYVVVKAEQDKLKIRRKKRKSKKRSKRRESSSESGIDLRKRSKSTDLVANSDETKPAPDQKDVEPKVKSPAKPQSPSRRRSNESDYVKSTITKELATPADTSDQKAEEEEAGPFVNTDIALEDLLNDFLEDETVPQNPSQVLFPTVATEEDKLLLNSPLIDCERILLDELNNILKDDKLPHPDKVEEPPEQPLFTYTIYEPNSAAATPLNITVNVKPPSDQKPSSPTKAPTPRFRIVYGRSKYPPPPPPPKKRPGRPARAVPEPPPKPSKSKRYESDEEYIPSFARTRRYPLRPRRARRRAPRARLVAPAPNGYFLTELQVQPEPDPEEEDEVELPTAAACQSPLAASDGVYMNMPSLAEAEQAANGENCSGVSWAAPDFKMSDSKESAVEAERNDGGDRKEGDGSDGYGITEEQEKTLLAGEEDDNLDLDVIECFVDDFDSDMEEEFRRKDAKKVEMPEKKADEVVKKDTVEVLEFVRIVHNADESGSTTEEPLEGFEEEVAAPDAEEAEDDDEDVIQIVEESVEDLLGDGKVEEPLEASVHVSDETENERILSKPLVKQVVMDMSGEECDKEDESTGQVGGEGSQKGDEDDRVEAPNGSQDDSDAEQPLVIAVSVEANVGAMSGRHQEDPDVLQLKLDLQQNLGKMDYEPDDEERLERRIQIKEEPMSPVRDRLERILLDVEDIPTIVLSSDDDLSEQVVQEKKPKKAKKKSKKKSKQRSKSECSEIEAAPIDVEESLPAVISTTSSKSLLSNDCMFMDEELFKTGFRMELRKRKSATRLEESVTSPPSRKRRNPTRKSSDCRSSIGQSKSRGSIASTVSSNMSEYNVPADIPPKKTPSQKSTSRPVSTALKMKFNSLFDDCDKPEEVVPVSILVDGMPLFEKVSKKHVTAPVAPPAPHRQTMLIDALPRVGGASPAVKPGPSKSSGQKSKIEQEIMHSLENDLAMSSDDEVAPLQQKLGSVKGRSPAPSEKRKRGRAPKHHIEDYFGSSPTRDKKDETPATETASKKPQVKRRKKRSHISSGSSEDETTATESTSLAGTISTITARDGDEEQLPVAPEEVAPPKTDEMRVVLSPLTDAKIEKLSKCNTPKKPRALSKASQTELQGLSWRIELDQIDFHSEYFEKLYQLIVNGRELRNNLRPSNNNNKFEGVVLVGRDAVLPPTPPERSPQRPVGNGRARSAIEQLLFQRADEIEFESSAPVDPAARERMERSVRSNFRIPKIAKQPSRSPQDVTSSTQHDNEQQQQHYQDNETRRSSSSGYSNDRPVVPEARHHITVGSPLRNQNRPEVAAPAIDPQPAARPVPIMRRTIRNDNVQPPAPPQPIVAPPTPAQPQPVENGFPTYGPPEQVPPPQQQYRAGNMFQPPQQQQPQLGGYTASGQELDVKPNLSALMNPANMLGTAMMNPSRFFDSLSMVYQVTMMQMMQQHMPFPAMNPAGQAPFPGPSVAPTAANMPPQPMPAQMMPRPQPTPSSSAGPRFAPDPVQSDEVSDQICQIFGCIDHLKGRCIKNPCQYSHTLPNESSLLQMLLGSAQDVVMTTYQFIVGQDSLFLRYFPVYTEVMGRRNMRHQLVDAVPHCEQSKRAFSHYRFIVDGLTINGTLTRSKAVQLVLEKHRKINFDQINVLITLMLDTGDDIPQFLQWFEQFAQVQDYHYEIPSINRLIKFCVRSSRSVDVAKLTYRLVLSVAPGKEPFVDTDALSEFVEQLMKSKLGLDLEKIRLKYRENELSGSARR</sequence>
<feature type="region of interest" description="Disordered" evidence="1">
    <location>
        <begin position="891"/>
        <end position="925"/>
    </location>
</feature>
<feature type="compositionally biased region" description="Low complexity" evidence="1">
    <location>
        <begin position="1117"/>
        <end position="1126"/>
    </location>
</feature>
<feature type="compositionally biased region" description="Basic and acidic residues" evidence="1">
    <location>
        <begin position="1402"/>
        <end position="1411"/>
    </location>
</feature>
<feature type="region of interest" description="Disordered" evidence="1">
    <location>
        <begin position="972"/>
        <end position="1044"/>
    </location>
</feature>
<dbReference type="Proteomes" id="UP001562425">
    <property type="component" value="Unassembled WGS sequence"/>
</dbReference>
<evidence type="ECO:0000313" key="2">
    <source>
        <dbReference type="EMBL" id="KAL1395658.1"/>
    </source>
</evidence>
<feature type="compositionally biased region" description="Basic and acidic residues" evidence="1">
    <location>
        <begin position="223"/>
        <end position="234"/>
    </location>
</feature>